<feature type="compositionally biased region" description="Basic residues" evidence="2">
    <location>
        <begin position="179"/>
        <end position="188"/>
    </location>
</feature>
<dbReference type="InterPro" id="IPR044068">
    <property type="entry name" value="CB"/>
</dbReference>
<feature type="region of interest" description="Disordered" evidence="2">
    <location>
        <begin position="168"/>
        <end position="225"/>
    </location>
</feature>
<dbReference type="PROSITE" id="PS51900">
    <property type="entry name" value="CB"/>
    <property type="match status" value="1"/>
</dbReference>
<dbReference type="PANTHER" id="PTHR35617">
    <property type="entry name" value="PHAGE_INTEGRASE DOMAIN-CONTAINING PROTEIN"/>
    <property type="match status" value="1"/>
</dbReference>
<feature type="domain" description="Core-binding (CB)" evidence="3">
    <location>
        <begin position="609"/>
        <end position="692"/>
    </location>
</feature>
<keyword evidence="1" id="KW-0238">DNA-binding</keyword>
<dbReference type="EMBL" id="HBUF01231280">
    <property type="protein sequence ID" value="CAG6673447.1"/>
    <property type="molecule type" value="Transcribed_RNA"/>
</dbReference>
<organism evidence="4">
    <name type="scientific">Cacopsylla melanoneura</name>
    <dbReference type="NCBI Taxonomy" id="428564"/>
    <lineage>
        <taxon>Eukaryota</taxon>
        <taxon>Metazoa</taxon>
        <taxon>Ecdysozoa</taxon>
        <taxon>Arthropoda</taxon>
        <taxon>Hexapoda</taxon>
        <taxon>Insecta</taxon>
        <taxon>Pterygota</taxon>
        <taxon>Neoptera</taxon>
        <taxon>Paraneoptera</taxon>
        <taxon>Hemiptera</taxon>
        <taxon>Sternorrhyncha</taxon>
        <taxon>Psylloidea</taxon>
        <taxon>Psyllidae</taxon>
        <taxon>Psyllinae</taxon>
        <taxon>Cacopsylla</taxon>
    </lineage>
</organism>
<dbReference type="AlphaFoldDB" id="A0A8D8Q6E1"/>
<feature type="region of interest" description="Disordered" evidence="2">
    <location>
        <begin position="457"/>
        <end position="490"/>
    </location>
</feature>
<dbReference type="Gene3D" id="1.10.150.130">
    <property type="match status" value="1"/>
</dbReference>
<evidence type="ECO:0000259" key="3">
    <source>
        <dbReference type="PROSITE" id="PS51900"/>
    </source>
</evidence>
<feature type="compositionally biased region" description="Basic and acidic residues" evidence="2">
    <location>
        <begin position="573"/>
        <end position="595"/>
    </location>
</feature>
<dbReference type="EMBL" id="HBUF01061453">
    <property type="protein sequence ID" value="CAG6626026.1"/>
    <property type="molecule type" value="Transcribed_RNA"/>
</dbReference>
<proteinExistence type="predicted"/>
<dbReference type="InterPro" id="IPR010998">
    <property type="entry name" value="Integrase_recombinase_N"/>
</dbReference>
<dbReference type="GO" id="GO:0003677">
    <property type="term" value="F:DNA binding"/>
    <property type="evidence" value="ECO:0007669"/>
    <property type="project" value="UniProtKB-KW"/>
</dbReference>
<feature type="region of interest" description="Disordered" evidence="2">
    <location>
        <begin position="292"/>
        <end position="319"/>
    </location>
</feature>
<reference evidence="4" key="1">
    <citation type="submission" date="2021-05" db="EMBL/GenBank/DDBJ databases">
        <authorList>
            <person name="Alioto T."/>
            <person name="Alioto T."/>
            <person name="Gomez Garrido J."/>
        </authorList>
    </citation>
    <scope>NUCLEOTIDE SEQUENCE</scope>
</reference>
<evidence type="ECO:0000256" key="1">
    <source>
        <dbReference type="ARBA" id="ARBA00023125"/>
    </source>
</evidence>
<sequence>MADHGCSRRSAQSNKGLCNPFLLTPAPITLVDPSSTLLPNSLLASDGHSSQEVGRPTGLGKEPFRLWLPVSPLPGVQGRWLPKAHYQPQASKPVSQLKEIPPDKPFPTARLPPKGGLLSKNRPVPSLLPRPNKTFSSEIPLGGIPGLPLLHDMPSIWVSLSSTDLLKPDKLGCQPPSKARYKSNRLSRRLSPGKSEPRLPSFSGSDDSKNSPKPGLDGQFGEIRPNSSSQLPIPWHCLEPDVRLQISSPGKTIRYLSLSSGHSSVPALVLEDFQSNFRVPEFCSLRGTVRKTPLSSNSMGQPSSPPPPTSQTVGNPKSGLVSNSMVVGCSTSNISHFSTISSGVLNDRRFKQRMGCSGEQPDIQRSLGGTPEGVAHKPKGDVCGSEGPRAEPVTPPEQGGPCPIRQQDSCILHPQGGRNQVLKTASGSGAPVQCCRLLQHRSDRPIHSGEVQCLGRQPVSSKTPARLESVSERNAPDLRSMGSSRDRPFCDGHLRGSSSVRCSVDPGSPGAFCRCLLASVEILPCLDFPAPPSPPSCPSSSELGGGPVYSSRPLLGEGVLVARPGSSCSSPSHESRRPGREPDRSGHGSSSPRREIPEFAGLVGSGWLSQVPDWDQPDLELLRSAWRDSTLRTYKAPWKRWLDWTARVRVSINDPSPQDLAKFLSWLHSQKFSYSSILVHKSVVANFANPARTTDLITHPVVRQILKAISLKKIPENKEIWDVSVLTSWISSHPPSEDSHFEVSRHVAILLLLCSGRRVHDLTLLLTTKDRFQDLVDSIVFWPAFGSKTDSAVHRQSGWKLNQNPYNSLFDPVFWVRKLISLSANRIRSKNVDSLFITTRGVVKAASRSVIAGWIRTAMTAAGINASAGSFRSAVGSSRMTSNSSLDSILKKGNWKSERNFLKHYFKPIAKKQTIPSVTMDHCFDPI</sequence>
<dbReference type="EMBL" id="HBUF01061452">
    <property type="protein sequence ID" value="CAG6626023.1"/>
    <property type="molecule type" value="Transcribed_RNA"/>
</dbReference>
<feature type="compositionally biased region" description="Low complexity" evidence="2">
    <location>
        <begin position="563"/>
        <end position="572"/>
    </location>
</feature>
<evidence type="ECO:0000313" key="4">
    <source>
        <dbReference type="EMBL" id="CAG6626026.1"/>
    </source>
</evidence>
<dbReference type="SUPFAM" id="SSF47823">
    <property type="entry name" value="lambda integrase-like, N-terminal domain"/>
    <property type="match status" value="1"/>
</dbReference>
<protein>
    <recommendedName>
        <fullName evidence="3">Core-binding (CB) domain-containing protein</fullName>
    </recommendedName>
</protein>
<feature type="region of interest" description="Disordered" evidence="2">
    <location>
        <begin position="563"/>
        <end position="595"/>
    </location>
</feature>
<feature type="region of interest" description="Disordered" evidence="2">
    <location>
        <begin position="356"/>
        <end position="399"/>
    </location>
</feature>
<evidence type="ECO:0000256" key="2">
    <source>
        <dbReference type="SAM" id="MobiDB-lite"/>
    </source>
</evidence>
<feature type="region of interest" description="Disordered" evidence="2">
    <location>
        <begin position="87"/>
        <end position="131"/>
    </location>
</feature>
<name>A0A8D8Q6E1_9HEMI</name>
<accession>A0A8D8Q6E1</accession>
<feature type="compositionally biased region" description="Low complexity" evidence="2">
    <location>
        <begin position="293"/>
        <end position="302"/>
    </location>
</feature>
<dbReference type="PANTHER" id="PTHR35617:SF3">
    <property type="entry name" value="CORE-BINDING (CB) DOMAIN-CONTAINING PROTEIN"/>
    <property type="match status" value="1"/>
</dbReference>